<accession>A0A923J2U3</accession>
<dbReference type="SUPFAM" id="SSF50346">
    <property type="entry name" value="PRC-barrel domain"/>
    <property type="match status" value="1"/>
</dbReference>
<dbReference type="AlphaFoldDB" id="A0A923J2U3"/>
<dbReference type="PANTHER" id="PTHR40061">
    <property type="entry name" value="SPORULATION PROTEIN YLMC-RELATED"/>
    <property type="match status" value="1"/>
</dbReference>
<feature type="domain" description="PRC-barrel" evidence="1">
    <location>
        <begin position="4"/>
        <end position="78"/>
    </location>
</feature>
<name>A0A923J2U3_CLOTT</name>
<reference evidence="2 3" key="1">
    <citation type="submission" date="2020-04" db="EMBL/GenBank/DDBJ databases">
        <title>Genomic insights into acetone-butanol-ethanol (ABE) fermentation by sequencing solventogenic clostridia strains.</title>
        <authorList>
            <person name="Brown S."/>
        </authorList>
    </citation>
    <scope>NUCLEOTIDE SEQUENCE [LARGE SCALE GENOMIC DNA]</scope>
    <source>
        <strain evidence="2 3">DJ011</strain>
    </source>
</reference>
<dbReference type="InterPro" id="IPR027275">
    <property type="entry name" value="PRC-brl_dom"/>
</dbReference>
<dbReference type="RefSeq" id="WP_035146037.1">
    <property type="nucleotide sequence ID" value="NZ_JAAZWO010000023.1"/>
</dbReference>
<dbReference type="Proteomes" id="UP000563151">
    <property type="component" value="Unassembled WGS sequence"/>
</dbReference>
<comment type="caution">
    <text evidence="2">The sequence shown here is derived from an EMBL/GenBank/DDBJ whole genome shotgun (WGS) entry which is preliminary data.</text>
</comment>
<sequence>MEMSYYSINNLRTMEIIDINSGTKLGYIKDLKVDTNAYKVLSIIIPSQKMAWFGKNDDLEIPWEKVKKIGIDVILVDGSDYMMDKS</sequence>
<dbReference type="InterPro" id="IPR011033">
    <property type="entry name" value="PRC_barrel-like_sf"/>
</dbReference>
<evidence type="ECO:0000313" key="2">
    <source>
        <dbReference type="EMBL" id="MBC2399175.1"/>
    </source>
</evidence>
<evidence type="ECO:0000313" key="3">
    <source>
        <dbReference type="Proteomes" id="UP000563151"/>
    </source>
</evidence>
<dbReference type="EMBL" id="JAAZWO010000023">
    <property type="protein sequence ID" value="MBC2399175.1"/>
    <property type="molecule type" value="Genomic_DNA"/>
</dbReference>
<dbReference type="Pfam" id="PF05239">
    <property type="entry name" value="PRC"/>
    <property type="match status" value="1"/>
</dbReference>
<protein>
    <submittedName>
        <fullName evidence="2">YlmC/YmxH family sporulation protein</fullName>
    </submittedName>
</protein>
<dbReference type="InterPro" id="IPR014238">
    <property type="entry name" value="Spore_YlmC/YmxH"/>
</dbReference>
<proteinExistence type="predicted"/>
<dbReference type="NCBIfam" id="TIGR02888">
    <property type="entry name" value="spore_YlmC_YmxH"/>
    <property type="match status" value="1"/>
</dbReference>
<dbReference type="Gene3D" id="2.30.30.240">
    <property type="entry name" value="PRC-barrel domain"/>
    <property type="match status" value="1"/>
</dbReference>
<organism evidence="2 3">
    <name type="scientific">Clostridium tetanomorphum</name>
    <dbReference type="NCBI Taxonomy" id="1553"/>
    <lineage>
        <taxon>Bacteria</taxon>
        <taxon>Bacillati</taxon>
        <taxon>Bacillota</taxon>
        <taxon>Clostridia</taxon>
        <taxon>Eubacteriales</taxon>
        <taxon>Clostridiaceae</taxon>
        <taxon>Clostridium</taxon>
    </lineage>
</organism>
<keyword evidence="3" id="KW-1185">Reference proteome</keyword>
<dbReference type="PANTHER" id="PTHR40061:SF1">
    <property type="entry name" value="SPORULATION PROTEIN YLMC-RELATED"/>
    <property type="match status" value="1"/>
</dbReference>
<gene>
    <name evidence="2" type="ORF">HGG79_15550</name>
</gene>
<evidence type="ECO:0000259" key="1">
    <source>
        <dbReference type="Pfam" id="PF05239"/>
    </source>
</evidence>